<name>A0ABT3TT13_9ACTN</name>
<evidence type="ECO:0000256" key="2">
    <source>
        <dbReference type="ARBA" id="ARBA00007812"/>
    </source>
</evidence>
<dbReference type="CDD" id="cd02002">
    <property type="entry name" value="TPP_BFDC"/>
    <property type="match status" value="1"/>
</dbReference>
<comment type="caution">
    <text evidence="8">The sequence shown here is derived from an EMBL/GenBank/DDBJ whole genome shotgun (WGS) entry which is preliminary data.</text>
</comment>
<comment type="cofactor">
    <cofactor evidence="1">
        <name>thiamine diphosphate</name>
        <dbReference type="ChEBI" id="CHEBI:58937"/>
    </cofactor>
</comment>
<dbReference type="InterPro" id="IPR045229">
    <property type="entry name" value="TPP_enz"/>
</dbReference>
<dbReference type="InterPro" id="IPR012000">
    <property type="entry name" value="Thiamin_PyroP_enz_cen_dom"/>
</dbReference>
<proteinExistence type="inferred from homology"/>
<evidence type="ECO:0000259" key="6">
    <source>
        <dbReference type="Pfam" id="PF02775"/>
    </source>
</evidence>
<dbReference type="Pfam" id="PF00205">
    <property type="entry name" value="TPP_enzyme_M"/>
    <property type="match status" value="1"/>
</dbReference>
<dbReference type="Pfam" id="PF02775">
    <property type="entry name" value="TPP_enzyme_C"/>
    <property type="match status" value="1"/>
</dbReference>
<dbReference type="InterPro" id="IPR000399">
    <property type="entry name" value="TPP-bd_CS"/>
</dbReference>
<feature type="domain" description="Thiamine pyrophosphate enzyme central" evidence="5">
    <location>
        <begin position="192"/>
        <end position="327"/>
    </location>
</feature>
<gene>
    <name evidence="8" type="ORF">OFY01_10385</name>
</gene>
<evidence type="ECO:0000313" key="8">
    <source>
        <dbReference type="EMBL" id="MCX3060156.1"/>
    </source>
</evidence>
<evidence type="ECO:0000256" key="4">
    <source>
        <dbReference type="RuleBase" id="RU362132"/>
    </source>
</evidence>
<evidence type="ECO:0000256" key="3">
    <source>
        <dbReference type="ARBA" id="ARBA00023052"/>
    </source>
</evidence>
<dbReference type="CDD" id="cd07035">
    <property type="entry name" value="TPP_PYR_POX_like"/>
    <property type="match status" value="1"/>
</dbReference>
<comment type="similarity">
    <text evidence="2 4">Belongs to the TPP enzyme family.</text>
</comment>
<accession>A0ABT3TT13</accession>
<feature type="domain" description="Thiamine pyrophosphate enzyme N-terminal TPP-binding" evidence="7">
    <location>
        <begin position="10"/>
        <end position="121"/>
    </location>
</feature>
<dbReference type="Gene3D" id="3.40.50.1220">
    <property type="entry name" value="TPP-binding domain"/>
    <property type="match status" value="1"/>
</dbReference>
<evidence type="ECO:0000259" key="7">
    <source>
        <dbReference type="Pfam" id="PF02776"/>
    </source>
</evidence>
<dbReference type="Pfam" id="PF02776">
    <property type="entry name" value="TPP_enzyme_N"/>
    <property type="match status" value="1"/>
</dbReference>
<reference evidence="8" key="1">
    <citation type="submission" date="2022-10" db="EMBL/GenBank/DDBJ databases">
        <title>Streptomyces beihaiensis sp. nov., a chitin degrading actinobacterium, isolated from shrimp pond soil.</title>
        <authorList>
            <person name="Xie J."/>
            <person name="Shen N."/>
        </authorList>
    </citation>
    <scope>NUCLEOTIDE SEQUENCE</scope>
    <source>
        <strain evidence="8">GXMU-J5</strain>
    </source>
</reference>
<keyword evidence="9" id="KW-1185">Reference proteome</keyword>
<dbReference type="Proteomes" id="UP001163064">
    <property type="component" value="Unassembled WGS sequence"/>
</dbReference>
<dbReference type="InterPro" id="IPR011766">
    <property type="entry name" value="TPP_enzyme_TPP-bd"/>
</dbReference>
<protein>
    <submittedName>
        <fullName evidence="8">Thiamine pyrophosphate-binding protein</fullName>
    </submittedName>
</protein>
<feature type="domain" description="Thiamine pyrophosphate enzyme TPP-binding" evidence="6">
    <location>
        <begin position="405"/>
        <end position="551"/>
    </location>
</feature>
<evidence type="ECO:0000259" key="5">
    <source>
        <dbReference type="Pfam" id="PF00205"/>
    </source>
</evidence>
<keyword evidence="3 4" id="KW-0786">Thiamine pyrophosphate</keyword>
<dbReference type="RefSeq" id="WP_266598540.1">
    <property type="nucleotide sequence ID" value="NZ_JAPHNL010000090.1"/>
</dbReference>
<dbReference type="SUPFAM" id="SSF52518">
    <property type="entry name" value="Thiamin diphosphate-binding fold (THDP-binding)"/>
    <property type="match status" value="2"/>
</dbReference>
<dbReference type="InterPro" id="IPR029035">
    <property type="entry name" value="DHS-like_NAD/FAD-binding_dom"/>
</dbReference>
<evidence type="ECO:0000313" key="9">
    <source>
        <dbReference type="Proteomes" id="UP001163064"/>
    </source>
</evidence>
<organism evidence="8 9">
    <name type="scientific">Streptomyces beihaiensis</name>
    <dbReference type="NCBI Taxonomy" id="2984495"/>
    <lineage>
        <taxon>Bacteria</taxon>
        <taxon>Bacillati</taxon>
        <taxon>Actinomycetota</taxon>
        <taxon>Actinomycetes</taxon>
        <taxon>Kitasatosporales</taxon>
        <taxon>Streptomycetaceae</taxon>
        <taxon>Streptomyces</taxon>
    </lineage>
</organism>
<dbReference type="PROSITE" id="PS00187">
    <property type="entry name" value="TPP_ENZYMES"/>
    <property type="match status" value="1"/>
</dbReference>
<dbReference type="InterPro" id="IPR012001">
    <property type="entry name" value="Thiamin_PyroP_enz_TPP-bd_dom"/>
</dbReference>
<dbReference type="PANTHER" id="PTHR18968">
    <property type="entry name" value="THIAMINE PYROPHOSPHATE ENZYMES"/>
    <property type="match status" value="1"/>
</dbReference>
<dbReference type="SUPFAM" id="SSF52467">
    <property type="entry name" value="DHS-like NAD/FAD-binding domain"/>
    <property type="match status" value="1"/>
</dbReference>
<dbReference type="PANTHER" id="PTHR18968:SF13">
    <property type="entry name" value="ACETOLACTATE SYNTHASE CATALYTIC SUBUNIT, MITOCHONDRIAL"/>
    <property type="match status" value="1"/>
</dbReference>
<dbReference type="Gene3D" id="3.40.50.970">
    <property type="match status" value="2"/>
</dbReference>
<sequence>MRSSRPARVAMLEQLRADGVRYMFGNPGTVEQGFLDELRDFPDIEYVLALQESSVVGLADGYARATRTPAVMQLHTGVGVGNAVGMLYQAKRGHAPLVAVAGEAGLRYDAMEAQMAVDLVAMAEPVTKWATRVVDPHSTLRVLRRAMKVAATPPYGPVLVVLPADVMDRETAEPAVPTSYVDVAATPDPDVLDRAARLLAGAERPIVVAGDGVHFAGAQEELGRLAQTWGAEVWGADWAEVNLSVEHPAFAGELGHMFGESSRRVTGAADGVLIVGTYALPEVYPALDGVFADGAPVVHIDLDTDAIAKNFPVDLGIAADPKRALAGLARALERRMSERGAERAAAWMRERSAKRSYELAAARQQDEAALDPDALPTTAFLQELARRLPEDAIVFDEALTASPDVARHLPPTRPGHAFKTRGGSLGVGIPGAMGAKLAHPDKEVVGFTGDGGSMYTIQALWTAARYDIGATFVICNNSSYKLLELNIEEYWRTVGVAAHAQPDMFDLSRPAVDFVALAESLGVPAVRVEKPDQAKAAVERALGTPGPFLIDLVTGRGREEV</sequence>
<dbReference type="InterPro" id="IPR029061">
    <property type="entry name" value="THDP-binding"/>
</dbReference>
<evidence type="ECO:0000256" key="1">
    <source>
        <dbReference type="ARBA" id="ARBA00001964"/>
    </source>
</evidence>
<dbReference type="EMBL" id="JAPHNL010000090">
    <property type="protein sequence ID" value="MCX3060156.1"/>
    <property type="molecule type" value="Genomic_DNA"/>
</dbReference>